<dbReference type="EMBL" id="ML006080">
    <property type="protein sequence ID" value="RKP17013.1"/>
    <property type="molecule type" value="Genomic_DNA"/>
</dbReference>
<organism evidence="1 2">
    <name type="scientific">Rozella allomycis (strain CSF55)</name>
    <dbReference type="NCBI Taxonomy" id="988480"/>
    <lineage>
        <taxon>Eukaryota</taxon>
        <taxon>Fungi</taxon>
        <taxon>Fungi incertae sedis</taxon>
        <taxon>Cryptomycota</taxon>
        <taxon>Cryptomycota incertae sedis</taxon>
        <taxon>Rozella</taxon>
    </lineage>
</organism>
<sequence length="665" mass="74651">MSKQENMFKDQINVPRGERVDIFDPLAFLNFMNMQMIDETKLFVLFGETRKIEMSGREAAIAQAADRFKVFANPVGKSREDRAIPVVSGLSGIGKTRLMEEFETIFDMAGVGQPRFGVIVSYEVGHNPQPVEQSMRIEASFSWRLLYRVFIEGNGVDFIKWFGTCLPVNGAGLTLDTALKVIRMKAESLGLIGENGVFHMFLGVDKYHYIEDVKGIPVSHEPLLQDLINAINGVVASPVDNIRIYPMGACKNLSVVSNLRTQSIRLPMSFLSVAEMERSIESIPCGLNLLQQAAVRRHLFYLGGVPRWFTQYILTLVDKVSESVDKPKKAFQCTEAQYINEWGRVRENGRRRHLDQIEFIKLAAYSFSGLKVVLNSKDIGNLSWAHLEGSVCLINDNCISIPYAIVRRMAGYDSIDFTDRAVKCFIECLKGLVETVDKVMYEKSPWQLWGVFGAYLHALRINALLIIGKDTVKVRELFEGALINGCDQEVKLRPMLLSSQLGPSVKRKGRVDEVHDYLQEGIVVINGENGQGVDLFFALESTQGGYILIDDQRKHDPGEQTVTNLIHKALIKPNIQHVSVTIIPCLFSCCSSFSLTEIPKNSIVVSYPQSKAYHGSMWIHPAASPYINIIANKKTYASIVELDDDLKSFGACIKEEEKERIVFAK</sequence>
<evidence type="ECO:0008006" key="3">
    <source>
        <dbReference type="Google" id="ProtNLM"/>
    </source>
</evidence>
<gene>
    <name evidence="1" type="ORF">ROZALSC1DRAFT_31147</name>
</gene>
<protein>
    <recommendedName>
        <fullName evidence="3">Crinkler (CRN) family protein</fullName>
    </recommendedName>
</protein>
<dbReference type="Proteomes" id="UP000281549">
    <property type="component" value="Unassembled WGS sequence"/>
</dbReference>
<dbReference type="AlphaFoldDB" id="A0A4P9YCD2"/>
<evidence type="ECO:0000313" key="1">
    <source>
        <dbReference type="EMBL" id="RKP17013.1"/>
    </source>
</evidence>
<proteinExistence type="predicted"/>
<name>A0A4P9YCD2_ROZAC</name>
<evidence type="ECO:0000313" key="2">
    <source>
        <dbReference type="Proteomes" id="UP000281549"/>
    </source>
</evidence>
<reference evidence="2" key="1">
    <citation type="journal article" date="2018" name="Nat. Microbiol.">
        <title>Leveraging single-cell genomics to expand the fungal tree of life.</title>
        <authorList>
            <person name="Ahrendt S.R."/>
            <person name="Quandt C.A."/>
            <person name="Ciobanu D."/>
            <person name="Clum A."/>
            <person name="Salamov A."/>
            <person name="Andreopoulos B."/>
            <person name="Cheng J.F."/>
            <person name="Woyke T."/>
            <person name="Pelin A."/>
            <person name="Henrissat B."/>
            <person name="Reynolds N.K."/>
            <person name="Benny G.L."/>
            <person name="Smith M.E."/>
            <person name="James T.Y."/>
            <person name="Grigoriev I.V."/>
        </authorList>
    </citation>
    <scope>NUCLEOTIDE SEQUENCE [LARGE SCALE GENOMIC DNA]</scope>
    <source>
        <strain evidence="2">CSF55</strain>
    </source>
</reference>
<accession>A0A4P9YCD2</accession>